<dbReference type="Proteomes" id="UP000318405">
    <property type="component" value="Unassembled WGS sequence"/>
</dbReference>
<dbReference type="EMBL" id="VLTJ01000029">
    <property type="protein sequence ID" value="TSH92748.1"/>
    <property type="molecule type" value="Genomic_DNA"/>
</dbReference>
<dbReference type="OrthoDB" id="6537357at2"/>
<dbReference type="RefSeq" id="WP_143949114.1">
    <property type="nucleotide sequence ID" value="NZ_BAABMB010000001.1"/>
</dbReference>
<protein>
    <submittedName>
        <fullName evidence="1">Uncharacterized protein</fullName>
    </submittedName>
</protein>
<evidence type="ECO:0000313" key="1">
    <source>
        <dbReference type="EMBL" id="TSH92748.1"/>
    </source>
</evidence>
<evidence type="ECO:0000313" key="2">
    <source>
        <dbReference type="Proteomes" id="UP000318405"/>
    </source>
</evidence>
<organism evidence="1 2">
    <name type="scientific">Verticiella sediminum</name>
    <dbReference type="NCBI Taxonomy" id="1247510"/>
    <lineage>
        <taxon>Bacteria</taxon>
        <taxon>Pseudomonadati</taxon>
        <taxon>Pseudomonadota</taxon>
        <taxon>Betaproteobacteria</taxon>
        <taxon>Burkholderiales</taxon>
        <taxon>Alcaligenaceae</taxon>
        <taxon>Verticiella</taxon>
    </lineage>
</organism>
<name>A0A556AIM7_9BURK</name>
<reference evidence="1 2" key="1">
    <citation type="submission" date="2019-07" db="EMBL/GenBank/DDBJ databases">
        <title>Qingshengfaniella alkalisoli gen. nov., sp. nov., isolated from saline soil.</title>
        <authorList>
            <person name="Xu L."/>
            <person name="Huang X.-X."/>
            <person name="Sun J.-Q."/>
        </authorList>
    </citation>
    <scope>NUCLEOTIDE SEQUENCE [LARGE SCALE GENOMIC DNA]</scope>
    <source>
        <strain evidence="1 2">DSM 27279</strain>
    </source>
</reference>
<gene>
    <name evidence="1" type="ORF">FOZ76_15170</name>
</gene>
<proteinExistence type="predicted"/>
<sequence length="172" mass="19033">MVLFETSTSGALLDPAYLALLGKVSDEDRQRRGWYANPVRVTCRVVARFGRGTGGVLGVIRVNRGGRAPDDVRQCLVNEVLPALSRHACIGSVWLVENDPELRARMDAVRVTGHRDGSSDWAMLIEAGHDKDLAAAMHDIAEMASWRVLELGDHAAFDRYRLLYTMNQVDEG</sequence>
<dbReference type="AlphaFoldDB" id="A0A556AIM7"/>
<keyword evidence="2" id="KW-1185">Reference proteome</keyword>
<comment type="caution">
    <text evidence="1">The sequence shown here is derived from an EMBL/GenBank/DDBJ whole genome shotgun (WGS) entry which is preliminary data.</text>
</comment>
<accession>A0A556AIM7</accession>